<organism evidence="4 5">
    <name type="scientific">Hominibacterium faecale</name>
    <dbReference type="NCBI Taxonomy" id="2839743"/>
    <lineage>
        <taxon>Bacteria</taxon>
        <taxon>Bacillati</taxon>
        <taxon>Bacillota</taxon>
        <taxon>Clostridia</taxon>
        <taxon>Peptostreptococcales</taxon>
        <taxon>Anaerovoracaceae</taxon>
        <taxon>Hominibacterium</taxon>
    </lineage>
</organism>
<feature type="coiled-coil region" evidence="1">
    <location>
        <begin position="82"/>
        <end position="116"/>
    </location>
</feature>
<proteinExistence type="predicted"/>
<dbReference type="InterPro" id="IPR007060">
    <property type="entry name" value="FtsL/DivIC"/>
</dbReference>
<reference evidence="4" key="1">
    <citation type="submission" date="2022-09" db="EMBL/GenBank/DDBJ databases">
        <title>Culturomic study of gut microbiota in children with autism spectrum disorder.</title>
        <authorList>
            <person name="Efimov B.A."/>
            <person name="Chaplin A.V."/>
            <person name="Sokolova S.R."/>
            <person name="Pikina A.P."/>
            <person name="Korzhanova M."/>
            <person name="Belova V."/>
            <person name="Korostin D."/>
        </authorList>
    </citation>
    <scope>NUCLEOTIDE SEQUENCE</scope>
    <source>
        <strain evidence="4">ASD5510</strain>
    </source>
</reference>
<accession>A0A9J6QJR7</accession>
<evidence type="ECO:0000313" key="4">
    <source>
        <dbReference type="EMBL" id="MCU7377369.1"/>
    </source>
</evidence>
<name>A0A9J6QJR7_9FIRM</name>
<sequence length="154" mass="17894">MAKRKRSKQFKDSSQVIDIEEARRKRQEKRSRQHKKGRTNPSPVSDRPVRASIKQAKKRRSIISAAIIFAIVAVIGVSVYNIVTLKQEQKEILKQQQELKEQKAELEEELNQLSNPDYIKEQARTQLRLVLPGEKIYVPSADETEQEKETKDEN</sequence>
<evidence type="ECO:0000256" key="2">
    <source>
        <dbReference type="SAM" id="MobiDB-lite"/>
    </source>
</evidence>
<feature type="region of interest" description="Disordered" evidence="2">
    <location>
        <begin position="1"/>
        <end position="52"/>
    </location>
</feature>
<comment type="caution">
    <text evidence="4">The sequence shown here is derived from an EMBL/GenBank/DDBJ whole genome shotgun (WGS) entry which is preliminary data.</text>
</comment>
<protein>
    <submittedName>
        <fullName evidence="4">Septum formation initiator family protein</fullName>
    </submittedName>
</protein>
<dbReference type="Pfam" id="PF04977">
    <property type="entry name" value="DivIC"/>
    <property type="match status" value="1"/>
</dbReference>
<evidence type="ECO:0000256" key="3">
    <source>
        <dbReference type="SAM" id="Phobius"/>
    </source>
</evidence>
<dbReference type="AlphaFoldDB" id="A0A9J6QJR7"/>
<keyword evidence="5" id="KW-1185">Reference proteome</keyword>
<dbReference type="RefSeq" id="WP_148397111.1">
    <property type="nucleotide sequence ID" value="NZ_JAJAGH010000010.1"/>
</dbReference>
<dbReference type="Proteomes" id="UP001065549">
    <property type="component" value="Unassembled WGS sequence"/>
</dbReference>
<evidence type="ECO:0000256" key="1">
    <source>
        <dbReference type="SAM" id="Coils"/>
    </source>
</evidence>
<keyword evidence="1" id="KW-0175">Coiled coil</keyword>
<dbReference type="EMBL" id="JAOSHN010000001">
    <property type="protein sequence ID" value="MCU7377369.1"/>
    <property type="molecule type" value="Genomic_DNA"/>
</dbReference>
<keyword evidence="3" id="KW-1133">Transmembrane helix</keyword>
<feature type="transmembrane region" description="Helical" evidence="3">
    <location>
        <begin position="62"/>
        <end position="83"/>
    </location>
</feature>
<keyword evidence="3" id="KW-0472">Membrane</keyword>
<feature type="compositionally biased region" description="Basic residues" evidence="2">
    <location>
        <begin position="24"/>
        <end position="38"/>
    </location>
</feature>
<evidence type="ECO:0000313" key="5">
    <source>
        <dbReference type="Proteomes" id="UP001065549"/>
    </source>
</evidence>
<keyword evidence="3" id="KW-0812">Transmembrane</keyword>
<gene>
    <name evidence="4" type="ORF">OBO34_03255</name>
</gene>